<evidence type="ECO:0000313" key="2">
    <source>
        <dbReference type="EMBL" id="KAK3284327.1"/>
    </source>
</evidence>
<evidence type="ECO:0000313" key="3">
    <source>
        <dbReference type="Proteomes" id="UP001190700"/>
    </source>
</evidence>
<reference evidence="2 3" key="1">
    <citation type="journal article" date="2015" name="Genome Biol. Evol.">
        <title>Comparative Genomics of a Bacterivorous Green Alga Reveals Evolutionary Causalities and Consequences of Phago-Mixotrophic Mode of Nutrition.</title>
        <authorList>
            <person name="Burns J.A."/>
            <person name="Paasch A."/>
            <person name="Narechania A."/>
            <person name="Kim E."/>
        </authorList>
    </citation>
    <scope>NUCLEOTIDE SEQUENCE [LARGE SCALE GENOMIC DNA]</scope>
    <source>
        <strain evidence="2 3">PLY_AMNH</strain>
    </source>
</reference>
<protein>
    <submittedName>
        <fullName evidence="2">Uncharacterized protein</fullName>
    </submittedName>
</protein>
<organism evidence="2 3">
    <name type="scientific">Cymbomonas tetramitiformis</name>
    <dbReference type="NCBI Taxonomy" id="36881"/>
    <lineage>
        <taxon>Eukaryota</taxon>
        <taxon>Viridiplantae</taxon>
        <taxon>Chlorophyta</taxon>
        <taxon>Pyramimonadophyceae</taxon>
        <taxon>Pyramimonadales</taxon>
        <taxon>Pyramimonadaceae</taxon>
        <taxon>Cymbomonas</taxon>
    </lineage>
</organism>
<evidence type="ECO:0000256" key="1">
    <source>
        <dbReference type="SAM" id="Coils"/>
    </source>
</evidence>
<accession>A0AAE0LGH8</accession>
<feature type="coiled-coil region" evidence="1">
    <location>
        <begin position="114"/>
        <end position="263"/>
    </location>
</feature>
<keyword evidence="1" id="KW-0175">Coiled coil</keyword>
<dbReference type="Proteomes" id="UP001190700">
    <property type="component" value="Unassembled WGS sequence"/>
</dbReference>
<proteinExistence type="predicted"/>
<feature type="coiled-coil region" evidence="1">
    <location>
        <begin position="301"/>
        <end position="335"/>
    </location>
</feature>
<gene>
    <name evidence="2" type="ORF">CYMTET_8017</name>
</gene>
<sequence length="340" mass="39208">MDDEIQFASGQTTASDYDLLKQKVFQAKTQQRRIQQERQDEYLAIKSLESEIEQKHAHETEVYEARLQEMKRAVGDANERACRMKAQLDKEKKAWSLKMERVIVKSENIEKSAKARVHELKAEHSEQLARQQEELERDRDEKVLQLEEELRACVLEVEEKEREWELSMQQHTSDRESKLAAQLQKAEGERDDWQRRSREAAELCEALREQLCVAQKTAASTVASSENEMAGMEERLAEEAEVVAALRKQNEALVQQTSAWEEQQQGLTAAFRASSKAAIREVKEKQAAELDAIHLRVKTLVSQKDKTIAELRAQVDATRKELAFTTRVLEQYQADLLEIA</sequence>
<comment type="caution">
    <text evidence="2">The sequence shown here is derived from an EMBL/GenBank/DDBJ whole genome shotgun (WGS) entry which is preliminary data.</text>
</comment>
<dbReference type="EMBL" id="LGRX02002329">
    <property type="protein sequence ID" value="KAK3284327.1"/>
    <property type="molecule type" value="Genomic_DNA"/>
</dbReference>
<keyword evidence="3" id="KW-1185">Reference proteome</keyword>
<dbReference type="AlphaFoldDB" id="A0AAE0LGH8"/>
<name>A0AAE0LGH8_9CHLO</name>